<dbReference type="AlphaFoldDB" id="A0AAF0KEZ2"/>
<evidence type="ECO:0000313" key="2">
    <source>
        <dbReference type="Proteomes" id="UP000298664"/>
    </source>
</evidence>
<dbReference type="Pfam" id="PF13424">
    <property type="entry name" value="TPR_12"/>
    <property type="match status" value="1"/>
</dbReference>
<evidence type="ECO:0000313" key="1">
    <source>
        <dbReference type="EMBL" id="WHA41532.1"/>
    </source>
</evidence>
<dbReference type="SUPFAM" id="SSF81901">
    <property type="entry name" value="HCP-like"/>
    <property type="match status" value="1"/>
</dbReference>
<organism evidence="1 2">
    <name type="scientific">Agrobacterium larrymoorei</name>
    <dbReference type="NCBI Taxonomy" id="160699"/>
    <lineage>
        <taxon>Bacteria</taxon>
        <taxon>Pseudomonadati</taxon>
        <taxon>Pseudomonadota</taxon>
        <taxon>Alphaproteobacteria</taxon>
        <taxon>Hyphomicrobiales</taxon>
        <taxon>Rhizobiaceae</taxon>
        <taxon>Rhizobium/Agrobacterium group</taxon>
        <taxon>Agrobacterium</taxon>
    </lineage>
</organism>
<dbReference type="RefSeq" id="WP_137393365.1">
    <property type="nucleotide sequence ID" value="NZ_CP124733.1"/>
</dbReference>
<dbReference type="SUPFAM" id="SSF48452">
    <property type="entry name" value="TPR-like"/>
    <property type="match status" value="1"/>
</dbReference>
<dbReference type="Proteomes" id="UP000298664">
    <property type="component" value="Chromosome Circular"/>
</dbReference>
<sequence>MIAQFVARLADRFFERTITWKPVVRTYDELYDQSLETLESLANAGDANACFVLGDIFDQGMKCERQDRRLALEWYHKAADLGQGDALNNLGSMYQHGDGGLNVDMGKSRDYYERAAAVGCGAALNNLAHFYSNGQGGLPKNEKKALGLFKKAVRRGYANAGVALGYRYREGKGCRKSFVRSLYWYRVAEKADDPSGCYNIACLYYFGRKLPQDYARAVALLKRGDAQQHAASRSLLALAFEHGSAVERDFERALELYEMAHGADGSDYQEEIDRVLGKMGEALSDESDPEDRIADLRQMVFNPQRRFRVRALLHELGRIEGLLGETERLTPALKGQMKLTGAYAQWMVGDRACADWIDAALGIEKLNPFMMPFEEAALLHAKARLSIGVSAWRSAISTLADAEAVSRAHPHDARIAHFVIALDMGYCLHEAGDYEEARSVNRALLAQLEKSPETFDFLLARTLANLAQNEFFFERHQEVVSLYERRLALVEEMKDDEMIFSTLRDIAIASFKAGRTDEAEGFFKRRIDMADRMGHQRDILEARADLDEFLVRVRKSYTLQ</sequence>
<dbReference type="PANTHER" id="PTHR11102:SF160">
    <property type="entry name" value="ERAD-ASSOCIATED E3 UBIQUITIN-PROTEIN LIGASE COMPONENT HRD3"/>
    <property type="match status" value="1"/>
</dbReference>
<protein>
    <submittedName>
        <fullName evidence="1">SEL1-like repeat protein</fullName>
    </submittedName>
</protein>
<accession>A0AAF0KEZ2</accession>
<gene>
    <name evidence="1" type="ORF">CFBP5477_002515</name>
</gene>
<dbReference type="Gene3D" id="1.25.40.10">
    <property type="entry name" value="Tetratricopeptide repeat domain"/>
    <property type="match status" value="2"/>
</dbReference>
<dbReference type="InterPro" id="IPR006597">
    <property type="entry name" value="Sel1-like"/>
</dbReference>
<dbReference type="InterPro" id="IPR011990">
    <property type="entry name" value="TPR-like_helical_dom_sf"/>
</dbReference>
<dbReference type="Pfam" id="PF08238">
    <property type="entry name" value="Sel1"/>
    <property type="match status" value="6"/>
</dbReference>
<dbReference type="EMBL" id="CP124733">
    <property type="protein sequence ID" value="WHA41532.1"/>
    <property type="molecule type" value="Genomic_DNA"/>
</dbReference>
<dbReference type="InterPro" id="IPR050767">
    <property type="entry name" value="Sel1_AlgK"/>
</dbReference>
<reference evidence="1" key="1">
    <citation type="submission" date="2023-05" db="EMBL/GenBank/DDBJ databases">
        <title>Complete genome sequence of Agrobacterium larrymoorei CFBP5477.</title>
        <authorList>
            <person name="Yen H.-C."/>
            <person name="Chou L."/>
            <person name="Lin Y.-C."/>
            <person name="Lai E.-M."/>
            <person name="Kuo C.-H."/>
        </authorList>
    </citation>
    <scope>NUCLEOTIDE SEQUENCE</scope>
    <source>
        <strain evidence="1">CFBP5477</strain>
    </source>
</reference>
<proteinExistence type="predicted"/>
<dbReference type="SMART" id="SM00671">
    <property type="entry name" value="SEL1"/>
    <property type="match status" value="6"/>
</dbReference>
<name>A0AAF0KEZ2_9HYPH</name>
<dbReference type="PANTHER" id="PTHR11102">
    <property type="entry name" value="SEL-1-LIKE PROTEIN"/>
    <property type="match status" value="1"/>
</dbReference>